<comment type="function">
    <text evidence="8">Required for the post-translational delivery of tail-anchored (TA) proteins to the endoplasmic reticulum. Together with GET1, acts as a membrane receptor for soluble GET3, which recognizes and selectively binds the transmembrane domain of TA proteins in the cytosol. The GET complex cooperates with the HDEL receptor ERD2 to mediate the ATP-dependent retrieval of resident ER proteins that contain a C-terminal H-D-E-L retention signal from the Golgi to the ER.</text>
</comment>
<feature type="compositionally biased region" description="Polar residues" evidence="9">
    <location>
        <begin position="35"/>
        <end position="53"/>
    </location>
</feature>
<comment type="subunit">
    <text evidence="8">Component of the Golgi to ER traffic (GET) complex, which is composed of GET1, GET2 and GET3. Within the complex, GET1 and GET2 form a heterotetramer which is stabilized by phosphatidylinositol binding and which binds to the GET3 homodimer.</text>
</comment>
<keyword evidence="5 8" id="KW-1133">Transmembrane helix</keyword>
<dbReference type="HAMAP" id="MF_03114">
    <property type="entry name" value="Get2"/>
    <property type="match status" value="1"/>
</dbReference>
<keyword evidence="4 8" id="KW-0931">ER-Golgi transport</keyword>
<evidence type="ECO:0000256" key="4">
    <source>
        <dbReference type="ARBA" id="ARBA00022892"/>
    </source>
</evidence>
<dbReference type="PANTHER" id="PTHR28263">
    <property type="entry name" value="GOLGI TO ER TRAFFIC PROTEIN 2"/>
    <property type="match status" value="1"/>
</dbReference>
<dbReference type="GO" id="GO:0000139">
    <property type="term" value="C:Golgi membrane"/>
    <property type="evidence" value="ECO:0007669"/>
    <property type="project" value="UniProtKB-SubCell"/>
</dbReference>
<comment type="subcellular location">
    <subcellularLocation>
        <location evidence="8">Endoplasmic reticulum membrane</location>
        <topology evidence="8">Multi-pass membrane protein</topology>
    </subcellularLocation>
    <subcellularLocation>
        <location evidence="8">Golgi apparatus membrane</location>
        <topology evidence="8">Multi-pass membrane protein</topology>
    </subcellularLocation>
</comment>
<dbReference type="GO" id="GO:0006890">
    <property type="term" value="P:retrograde vesicle-mediated transport, Golgi to endoplasmic reticulum"/>
    <property type="evidence" value="ECO:0007669"/>
    <property type="project" value="TreeGrafter"/>
</dbReference>
<gene>
    <name evidence="8" type="primary">GET2</name>
    <name evidence="11" type="ORF">KGF56_004590</name>
</gene>
<evidence type="ECO:0000256" key="10">
    <source>
        <dbReference type="SAM" id="Phobius"/>
    </source>
</evidence>
<evidence type="ECO:0000256" key="1">
    <source>
        <dbReference type="ARBA" id="ARBA00022448"/>
    </source>
</evidence>
<feature type="transmembrane region" description="Helical" evidence="10">
    <location>
        <begin position="191"/>
        <end position="212"/>
    </location>
</feature>
<feature type="topological domain" description="Lumenal" evidence="8">
    <location>
        <begin position="322"/>
        <end position="323"/>
    </location>
</feature>
<feature type="region of interest" description="Disordered" evidence="9">
    <location>
        <begin position="23"/>
        <end position="53"/>
    </location>
</feature>
<feature type="topological domain" description="Cytoplasmic" evidence="8">
    <location>
        <begin position="1"/>
        <end position="190"/>
    </location>
</feature>
<evidence type="ECO:0000256" key="9">
    <source>
        <dbReference type="SAM" id="MobiDB-lite"/>
    </source>
</evidence>
<dbReference type="AlphaFoldDB" id="A0AAI9WWG0"/>
<dbReference type="Pfam" id="PF08690">
    <property type="entry name" value="GET2"/>
    <property type="match status" value="1"/>
</dbReference>
<keyword evidence="7 8" id="KW-0472">Membrane</keyword>
<dbReference type="PANTHER" id="PTHR28263:SF1">
    <property type="entry name" value="GOLGI TO ER TRAFFIC PROTEIN 2"/>
    <property type="match status" value="1"/>
</dbReference>
<dbReference type="Proteomes" id="UP001202479">
    <property type="component" value="Unassembled WGS sequence"/>
</dbReference>
<protein>
    <recommendedName>
        <fullName evidence="8">Golgi to ER traffic protein 2</fullName>
    </recommendedName>
</protein>
<evidence type="ECO:0000256" key="8">
    <source>
        <dbReference type="HAMAP-Rule" id="MF_03114"/>
    </source>
</evidence>
<evidence type="ECO:0000313" key="11">
    <source>
        <dbReference type="EMBL" id="KAI3402709.2"/>
    </source>
</evidence>
<comment type="caution">
    <text evidence="8">Lacks conserved residue(s) required for the propagation of feature annotation.</text>
</comment>
<dbReference type="InterPro" id="IPR028143">
    <property type="entry name" value="Get2/sif1"/>
</dbReference>
<keyword evidence="1 8" id="KW-0813">Transport</keyword>
<keyword evidence="6 8" id="KW-0333">Golgi apparatus</keyword>
<feature type="transmembrane region" description="Helical" evidence="10">
    <location>
        <begin position="232"/>
        <end position="255"/>
    </location>
</feature>
<feature type="transmembrane region" description="Helical" evidence="10">
    <location>
        <begin position="301"/>
        <end position="321"/>
    </location>
</feature>
<keyword evidence="2 8" id="KW-0812">Transmembrane</keyword>
<dbReference type="GO" id="GO:0045048">
    <property type="term" value="P:protein insertion into ER membrane"/>
    <property type="evidence" value="ECO:0007669"/>
    <property type="project" value="UniProtKB-UniRule"/>
</dbReference>
<comment type="similarity">
    <text evidence="8">Belongs to the GET2 family.</text>
</comment>
<dbReference type="InterPro" id="IPR014802">
    <property type="entry name" value="GET2"/>
</dbReference>
<organism evidence="11 12">
    <name type="scientific">Candida oxycetoniae</name>
    <dbReference type="NCBI Taxonomy" id="497107"/>
    <lineage>
        <taxon>Eukaryota</taxon>
        <taxon>Fungi</taxon>
        <taxon>Dikarya</taxon>
        <taxon>Ascomycota</taxon>
        <taxon>Saccharomycotina</taxon>
        <taxon>Pichiomycetes</taxon>
        <taxon>Debaryomycetaceae</taxon>
        <taxon>Candida/Lodderomyces clade</taxon>
        <taxon>Candida</taxon>
    </lineage>
</organism>
<accession>A0AAI9WWG0</accession>
<sequence>MSEIPQEKPLTEQEKRRILRERRQAKMAQGKATDRLNNILNQGTSVNESSVTSVLDQKSKPDATADATAVAAAVAAAESGALAPNQHDNDPEVQDIEEITANDIPTIGGSNSQPNLDEMFNKILQQQGQHSHAGHDGENNPMAEILKMFSGMGDESGTIPSSADSPFEMNPEQMKYQHETSKYNSYQEKLWRFRFLVVRVILTLTNFLYHFVKIPSFTASNHQYVRDLSIVYPLNGFITWFFTIEVLLIATYYMVFTKLGLFHTLNQKSLIMKGISTLSMFVPKLQLYQPLVARLLGYRELLGILVGDLSLVIVLFGLLSFSR</sequence>
<dbReference type="GO" id="GO:0005789">
    <property type="term" value="C:endoplasmic reticulum membrane"/>
    <property type="evidence" value="ECO:0007669"/>
    <property type="project" value="UniProtKB-SubCell"/>
</dbReference>
<evidence type="ECO:0000256" key="3">
    <source>
        <dbReference type="ARBA" id="ARBA00022824"/>
    </source>
</evidence>
<reference evidence="11" key="1">
    <citation type="journal article" date="2022" name="DNA Res.">
        <title>Genome analysis of five recently described species of the CUG-Ser clade uncovers Candida theae as a new hybrid lineage with pathogenic potential in the Candida parapsilosis species complex.</title>
        <authorList>
            <person name="Mixao V."/>
            <person name="Del Olmo V."/>
            <person name="Hegedusova E."/>
            <person name="Saus E."/>
            <person name="Pryszcz L."/>
            <person name="Cillingova A."/>
            <person name="Nosek J."/>
            <person name="Gabaldon T."/>
        </authorList>
    </citation>
    <scope>NUCLEOTIDE SEQUENCE</scope>
    <source>
        <strain evidence="11">CBS 10844</strain>
    </source>
</reference>
<keyword evidence="12" id="KW-1185">Reference proteome</keyword>
<proteinExistence type="inferred from homology"/>
<evidence type="ECO:0000256" key="5">
    <source>
        <dbReference type="ARBA" id="ARBA00022989"/>
    </source>
</evidence>
<evidence type="ECO:0000256" key="6">
    <source>
        <dbReference type="ARBA" id="ARBA00023034"/>
    </source>
</evidence>
<keyword evidence="3 8" id="KW-0256">Endoplasmic reticulum</keyword>
<evidence type="ECO:0000256" key="7">
    <source>
        <dbReference type="ARBA" id="ARBA00023136"/>
    </source>
</evidence>
<evidence type="ECO:0000256" key="2">
    <source>
        <dbReference type="ARBA" id="ARBA00022692"/>
    </source>
</evidence>
<evidence type="ECO:0000313" key="12">
    <source>
        <dbReference type="Proteomes" id="UP001202479"/>
    </source>
</evidence>
<dbReference type="EMBL" id="JAHUZD010000142">
    <property type="protein sequence ID" value="KAI3402709.2"/>
    <property type="molecule type" value="Genomic_DNA"/>
</dbReference>
<dbReference type="GO" id="GO:0043529">
    <property type="term" value="C:GET complex"/>
    <property type="evidence" value="ECO:0007669"/>
    <property type="project" value="UniProtKB-UniRule"/>
</dbReference>
<name>A0AAI9WWG0_9ASCO</name>
<comment type="caution">
    <text evidence="11">The sequence shown here is derived from an EMBL/GenBank/DDBJ whole genome shotgun (WGS) entry which is preliminary data.</text>
</comment>